<reference evidence="3" key="1">
    <citation type="submission" date="2016-11" db="UniProtKB">
        <authorList>
            <consortium name="WormBaseParasite"/>
        </authorList>
    </citation>
    <scope>IDENTIFICATION</scope>
</reference>
<proteinExistence type="predicted"/>
<feature type="compositionally biased region" description="Polar residues" evidence="1">
    <location>
        <begin position="142"/>
        <end position="151"/>
    </location>
</feature>
<protein>
    <submittedName>
        <fullName evidence="3">Ig-like domain-containing protein</fullName>
    </submittedName>
</protein>
<feature type="compositionally biased region" description="Basic and acidic residues" evidence="1">
    <location>
        <begin position="154"/>
        <end position="167"/>
    </location>
</feature>
<keyword evidence="2" id="KW-1185">Reference proteome</keyword>
<feature type="compositionally biased region" description="Low complexity" evidence="1">
    <location>
        <begin position="74"/>
        <end position="85"/>
    </location>
</feature>
<feature type="compositionally biased region" description="Basic and acidic residues" evidence="1">
    <location>
        <begin position="86"/>
        <end position="97"/>
    </location>
</feature>
<feature type="region of interest" description="Disordered" evidence="1">
    <location>
        <begin position="249"/>
        <end position="277"/>
    </location>
</feature>
<organism evidence="2 3">
    <name type="scientific">Macrostomum lignano</name>
    <dbReference type="NCBI Taxonomy" id="282301"/>
    <lineage>
        <taxon>Eukaryota</taxon>
        <taxon>Metazoa</taxon>
        <taxon>Spiralia</taxon>
        <taxon>Lophotrochozoa</taxon>
        <taxon>Platyhelminthes</taxon>
        <taxon>Rhabditophora</taxon>
        <taxon>Macrostomorpha</taxon>
        <taxon>Macrostomida</taxon>
        <taxon>Macrostomidae</taxon>
        <taxon>Macrostomum</taxon>
    </lineage>
</organism>
<accession>A0A1I8JG72</accession>
<sequence>QVELTGTEEISVRETEADTKNIASEFLDAKVKQQPEVKELKEHLEEKKIANQQQEPLEADEVSVPQSSTEDFQSETTTESAAQSTEKAHLFEAKAEELPSSVAQVPAAPEELEAEVTIEQDLKPSDQAETALLESGEPQRGEVTSQESAQDLSVPKEDVAKSNKQDELESQVQDIKKQQAHVSATATDEKLESSEPLEEIKVDSIEKASSEIDQNLLAEKNYVTPSIQEMTSSTAEEVAHAFDQEEQNLLAPKEEQTVLDQTRASQPDYRAVSQDTSDVAESQAQLLQEVQEQLATADSVGDSFMAAEVAEKPSTVTVDASALDEHITDSRPEVELHSDIEQSQKDEQLMAGKVETETQLEETETRELEFDMDASVIEDKKDKLETSVPTDIEETETALQPSSPVLKFSDQVDSEANAESIPLETELTEEAQATDVADVTQKPKLESATVPTLTDSRPAADSLCEVTEEISSPTFETSASETCPELKQKNVEVSSAKSVAEEADTSMLPITQKEQPIGEIASLAKSSAQTEVVASANQTVKRGQTEPRIESVAFENAPISEQDDFEFNAEIEAQTNERQTVQDTVPPELTLPENFRQDITLRAHTSHVVEIPFKAMPKPTVTWTWKN</sequence>
<evidence type="ECO:0000256" key="1">
    <source>
        <dbReference type="SAM" id="MobiDB-lite"/>
    </source>
</evidence>
<dbReference type="WBParaSite" id="maker-uti_cns_0047359-snap-gene-0.9-mRNA-1">
    <property type="protein sequence ID" value="maker-uti_cns_0047359-snap-gene-0.9-mRNA-1"/>
    <property type="gene ID" value="maker-uti_cns_0047359-snap-gene-0.9"/>
</dbReference>
<feature type="region of interest" description="Disordered" evidence="1">
    <location>
        <begin position="45"/>
        <end position="208"/>
    </location>
</feature>
<feature type="compositionally biased region" description="Basic and acidic residues" evidence="1">
    <location>
        <begin position="187"/>
        <end position="208"/>
    </location>
</feature>
<feature type="region of interest" description="Disordered" evidence="1">
    <location>
        <begin position="436"/>
        <end position="456"/>
    </location>
</feature>
<dbReference type="Proteomes" id="UP000095280">
    <property type="component" value="Unplaced"/>
</dbReference>
<dbReference type="AlphaFoldDB" id="A0A1I8JG72"/>
<evidence type="ECO:0000313" key="2">
    <source>
        <dbReference type="Proteomes" id="UP000095280"/>
    </source>
</evidence>
<evidence type="ECO:0000313" key="3">
    <source>
        <dbReference type="WBParaSite" id="maker-uti_cns_0047359-snap-gene-0.9-mRNA-1"/>
    </source>
</evidence>
<feature type="region of interest" description="Disordered" evidence="1">
    <location>
        <begin position="381"/>
        <end position="400"/>
    </location>
</feature>
<name>A0A1I8JG72_9PLAT</name>